<reference evidence="2" key="1">
    <citation type="submission" date="2021-09" db="EMBL/GenBank/DDBJ databases">
        <authorList>
            <consortium name="AG Swart"/>
            <person name="Singh M."/>
            <person name="Singh A."/>
            <person name="Seah K."/>
            <person name="Emmerich C."/>
        </authorList>
    </citation>
    <scope>NUCLEOTIDE SEQUENCE</scope>
    <source>
        <strain evidence="2">ATCC30299</strain>
    </source>
</reference>
<proteinExistence type="predicted"/>
<sequence>MDNQVTLRFFQSCAPDFFSKELTNIISRWNQIPESTSIISFLSTLDSLIDLISENGVPVNLILPTTFRPLLLEEFRFLSSTQLKFQLILHLELLRVDKSPELIHKLGRIGRSLCMRMAIDGDSSTFYRYYISDILPRYSSVIFHEALLEFSQTIELYQETLEFLDEIKPQNDNEKSEDLPQKRMISPPKQRHENQKHLTKESKFIDRKLNTNRTKEVAFSRRIVLKESPNRSPRDSQPKLSAAALKMKELLGKNFYKRNDTEKKEISECNEKKTEKKNDDVLILDTPTKNEK</sequence>
<keyword evidence="3" id="KW-1185">Reference proteome</keyword>
<feature type="compositionally biased region" description="Basic and acidic residues" evidence="1">
    <location>
        <begin position="190"/>
        <end position="199"/>
    </location>
</feature>
<feature type="region of interest" description="Disordered" evidence="1">
    <location>
        <begin position="168"/>
        <end position="199"/>
    </location>
</feature>
<dbReference type="AlphaFoldDB" id="A0AAU9JCM2"/>
<name>A0AAU9JCM2_9CILI</name>
<feature type="compositionally biased region" description="Basic and acidic residues" evidence="1">
    <location>
        <begin position="168"/>
        <end position="181"/>
    </location>
</feature>
<feature type="region of interest" description="Disordered" evidence="1">
    <location>
        <begin position="254"/>
        <end position="292"/>
    </location>
</feature>
<dbReference type="EMBL" id="CAJZBQ010000039">
    <property type="protein sequence ID" value="CAG9325856.1"/>
    <property type="molecule type" value="Genomic_DNA"/>
</dbReference>
<comment type="caution">
    <text evidence="2">The sequence shown here is derived from an EMBL/GenBank/DDBJ whole genome shotgun (WGS) entry which is preliminary data.</text>
</comment>
<evidence type="ECO:0000313" key="2">
    <source>
        <dbReference type="EMBL" id="CAG9325856.1"/>
    </source>
</evidence>
<organism evidence="2 3">
    <name type="scientific">Blepharisma stoltei</name>
    <dbReference type="NCBI Taxonomy" id="1481888"/>
    <lineage>
        <taxon>Eukaryota</taxon>
        <taxon>Sar</taxon>
        <taxon>Alveolata</taxon>
        <taxon>Ciliophora</taxon>
        <taxon>Postciliodesmatophora</taxon>
        <taxon>Heterotrichea</taxon>
        <taxon>Heterotrichida</taxon>
        <taxon>Blepharismidae</taxon>
        <taxon>Blepharisma</taxon>
    </lineage>
</organism>
<protein>
    <submittedName>
        <fullName evidence="2">Uncharacterized protein</fullName>
    </submittedName>
</protein>
<feature type="compositionally biased region" description="Basic and acidic residues" evidence="1">
    <location>
        <begin position="254"/>
        <end position="280"/>
    </location>
</feature>
<evidence type="ECO:0000256" key="1">
    <source>
        <dbReference type="SAM" id="MobiDB-lite"/>
    </source>
</evidence>
<evidence type="ECO:0000313" key="3">
    <source>
        <dbReference type="Proteomes" id="UP001162131"/>
    </source>
</evidence>
<gene>
    <name evidence="2" type="ORF">BSTOLATCC_MIC39639</name>
</gene>
<accession>A0AAU9JCM2</accession>
<dbReference type="Proteomes" id="UP001162131">
    <property type="component" value="Unassembled WGS sequence"/>
</dbReference>